<evidence type="ECO:0000313" key="17">
    <source>
        <dbReference type="Proteomes" id="UP000066549"/>
    </source>
</evidence>
<keyword evidence="5 9" id="KW-0479">Metal-binding</keyword>
<dbReference type="SUPFAM" id="SSF53649">
    <property type="entry name" value="Alkaline phosphatase-like"/>
    <property type="match status" value="1"/>
</dbReference>
<comment type="subunit">
    <text evidence="9">Monomer.</text>
</comment>
<dbReference type="PIRSF" id="PIRSF001492">
    <property type="entry name" value="IPGAM"/>
    <property type="match status" value="1"/>
</dbReference>
<feature type="binding site" evidence="9 13">
    <location>
        <position position="12"/>
    </location>
    <ligand>
        <name>Mn(2+)</name>
        <dbReference type="ChEBI" id="CHEBI:29035"/>
        <label>2</label>
    </ligand>
</feature>
<comment type="function">
    <text evidence="2 9">Catalyzes the interconversion of 2-phosphoglycerate and 3-phosphoglycerate.</text>
</comment>
<comment type="cofactor">
    <cofactor evidence="9">
        <name>Mn(2+)</name>
        <dbReference type="ChEBI" id="CHEBI:29035"/>
    </cofactor>
    <text evidence="9">Binds 2 manganese ions per subunit.</text>
</comment>
<evidence type="ECO:0000256" key="9">
    <source>
        <dbReference type="HAMAP-Rule" id="MF_01038"/>
    </source>
</evidence>
<organism evidence="16 17">
    <name type="scientific">Methylophilales bacterium MBRS-H7</name>
    <dbReference type="NCBI Taxonomy" id="1623450"/>
    <lineage>
        <taxon>Bacteria</taxon>
        <taxon>Pseudomonadati</taxon>
        <taxon>Pseudomonadota</taxon>
        <taxon>Betaproteobacteria</taxon>
        <taxon>Nitrosomonadales</taxon>
        <taxon>OM43 clade</taxon>
    </lineage>
</organism>
<dbReference type="EC" id="5.4.2.12" evidence="9 10"/>
<feature type="binding site" evidence="9 12">
    <location>
        <position position="332"/>
    </location>
    <ligand>
        <name>substrate</name>
    </ligand>
</feature>
<feature type="binding site" evidence="9 13">
    <location>
        <position position="399"/>
    </location>
    <ligand>
        <name>Mn(2+)</name>
        <dbReference type="ChEBI" id="CHEBI:29035"/>
        <label>1</label>
    </ligand>
</feature>
<evidence type="ECO:0000256" key="2">
    <source>
        <dbReference type="ARBA" id="ARBA00002315"/>
    </source>
</evidence>
<dbReference type="Gene3D" id="3.40.720.10">
    <property type="entry name" value="Alkaline Phosphatase, subunit A"/>
    <property type="match status" value="1"/>
</dbReference>
<feature type="domain" description="BPG-independent PGAM N-terminal" evidence="15">
    <location>
        <begin position="82"/>
        <end position="295"/>
    </location>
</feature>
<evidence type="ECO:0000256" key="4">
    <source>
        <dbReference type="ARBA" id="ARBA00008819"/>
    </source>
</evidence>
<feature type="binding site" evidence="9 13">
    <location>
        <position position="459"/>
    </location>
    <ligand>
        <name>Mn(2+)</name>
        <dbReference type="ChEBI" id="CHEBI:29035"/>
        <label>1</label>
    </ligand>
</feature>
<dbReference type="EMBL" id="CP011002">
    <property type="protein sequence ID" value="AKO65511.1"/>
    <property type="molecule type" value="Genomic_DNA"/>
</dbReference>
<evidence type="ECO:0000256" key="11">
    <source>
        <dbReference type="PIRSR" id="PIRSR001492-1"/>
    </source>
</evidence>
<dbReference type="InterPro" id="IPR005995">
    <property type="entry name" value="Pgm_bpd_ind"/>
</dbReference>
<comment type="pathway">
    <text evidence="3 9">Carbohydrate degradation; glycolysis; pyruvate from D-glyceraldehyde 3-phosphate: step 3/5.</text>
</comment>
<dbReference type="InterPro" id="IPR011258">
    <property type="entry name" value="BPG-indep_PGM_N"/>
</dbReference>
<evidence type="ECO:0000256" key="1">
    <source>
        <dbReference type="ARBA" id="ARBA00000370"/>
    </source>
</evidence>
<feature type="binding site" evidence="9 12">
    <location>
        <begin position="153"/>
        <end position="154"/>
    </location>
    <ligand>
        <name>substrate</name>
    </ligand>
</feature>
<dbReference type="GO" id="GO:0006007">
    <property type="term" value="P:glucose catabolic process"/>
    <property type="evidence" value="ECO:0007669"/>
    <property type="project" value="InterPro"/>
</dbReference>
<evidence type="ECO:0000256" key="10">
    <source>
        <dbReference type="NCBIfam" id="TIGR01307"/>
    </source>
</evidence>
<comment type="catalytic activity">
    <reaction evidence="1 9">
        <text>(2R)-2-phosphoglycerate = (2R)-3-phosphoglycerate</text>
        <dbReference type="Rhea" id="RHEA:15901"/>
        <dbReference type="ChEBI" id="CHEBI:58272"/>
        <dbReference type="ChEBI" id="CHEBI:58289"/>
        <dbReference type="EC" id="5.4.2.12"/>
    </reaction>
</comment>
<gene>
    <name evidence="9" type="primary">gpmI</name>
    <name evidence="16" type="ORF">VI33_01780</name>
</gene>
<dbReference type="GO" id="GO:0004619">
    <property type="term" value="F:phosphoglycerate mutase activity"/>
    <property type="evidence" value="ECO:0007669"/>
    <property type="project" value="UniProtKB-UniRule"/>
</dbReference>
<dbReference type="Gene3D" id="3.40.1450.10">
    <property type="entry name" value="BPG-independent phosphoglycerate mutase, domain B"/>
    <property type="match status" value="1"/>
</dbReference>
<evidence type="ECO:0000256" key="3">
    <source>
        <dbReference type="ARBA" id="ARBA00004798"/>
    </source>
</evidence>
<feature type="domain" description="Metalloenzyme" evidence="14">
    <location>
        <begin position="4"/>
        <end position="496"/>
    </location>
</feature>
<evidence type="ECO:0000259" key="14">
    <source>
        <dbReference type="Pfam" id="PF01676"/>
    </source>
</evidence>
<dbReference type="GO" id="GO:0030145">
    <property type="term" value="F:manganese ion binding"/>
    <property type="evidence" value="ECO:0007669"/>
    <property type="project" value="UniProtKB-UniRule"/>
</dbReference>
<dbReference type="FunFam" id="3.40.1450.10:FF:000002">
    <property type="entry name" value="2,3-bisphosphoglycerate-independent phosphoglycerate mutase"/>
    <property type="match status" value="1"/>
</dbReference>
<dbReference type="PATRIC" id="fig|1623450.3.peg.354"/>
<dbReference type="Pfam" id="PF06415">
    <property type="entry name" value="iPGM_N"/>
    <property type="match status" value="1"/>
</dbReference>
<dbReference type="Pfam" id="PF01676">
    <property type="entry name" value="Metalloenzyme"/>
    <property type="match status" value="1"/>
</dbReference>
<name>A0A0H4IX12_9PROT</name>
<reference evidence="16 17" key="1">
    <citation type="submission" date="2015-03" db="EMBL/GenBank/DDBJ databases">
        <title>Comparative analysis of the OM43 clade including a novel species from Red Sea uncovers genomic and metabolic diversity among marine methylotrophs.</title>
        <authorList>
            <person name="Jimenez-Infante F."/>
            <person name="Ngugi D.K."/>
            <person name="Vinu M."/>
            <person name="Alam I."/>
            <person name="Kamau A."/>
            <person name="Blom J."/>
            <person name="Bajic V.B."/>
            <person name="Stingl U."/>
        </authorList>
    </citation>
    <scope>NUCLEOTIDE SEQUENCE [LARGE SCALE GENOMIC DNA]</scope>
    <source>
        <strain evidence="16 17">MBRSH7</strain>
    </source>
</reference>
<dbReference type="InterPro" id="IPR006124">
    <property type="entry name" value="Metalloenzyme"/>
</dbReference>
<feature type="binding site" evidence="9 12">
    <location>
        <begin position="257"/>
        <end position="260"/>
    </location>
    <ligand>
        <name>substrate</name>
    </ligand>
</feature>
<keyword evidence="17" id="KW-1185">Reference proteome</keyword>
<dbReference type="GO" id="GO:0006096">
    <property type="term" value="P:glycolytic process"/>
    <property type="evidence" value="ECO:0007669"/>
    <property type="project" value="UniProtKB-UniRule"/>
</dbReference>
<accession>A0A0H4IX12</accession>
<dbReference type="PANTHER" id="PTHR31637:SF0">
    <property type="entry name" value="2,3-BISPHOSPHOGLYCERATE-INDEPENDENT PHOSPHOGLYCERATE MUTASE"/>
    <property type="match status" value="1"/>
</dbReference>
<dbReference type="UniPathway" id="UPA00109">
    <property type="reaction ID" value="UER00186"/>
</dbReference>
<dbReference type="InterPro" id="IPR036646">
    <property type="entry name" value="PGAM_B_sf"/>
</dbReference>
<dbReference type="HAMAP" id="MF_01038">
    <property type="entry name" value="GpmI"/>
    <property type="match status" value="1"/>
</dbReference>
<feature type="binding site" evidence="9 12">
    <location>
        <position position="185"/>
    </location>
    <ligand>
        <name>substrate</name>
    </ligand>
</feature>
<evidence type="ECO:0000256" key="7">
    <source>
        <dbReference type="ARBA" id="ARBA00023211"/>
    </source>
</evidence>
<dbReference type="InterPro" id="IPR017850">
    <property type="entry name" value="Alkaline_phosphatase_core_sf"/>
</dbReference>
<dbReference type="OrthoDB" id="9800863at2"/>
<dbReference type="PANTHER" id="PTHR31637">
    <property type="entry name" value="2,3-BISPHOSPHOGLYCERATE-INDEPENDENT PHOSPHOGLYCERATE MUTASE"/>
    <property type="match status" value="1"/>
</dbReference>
<dbReference type="GO" id="GO:0005829">
    <property type="term" value="C:cytosol"/>
    <property type="evidence" value="ECO:0007669"/>
    <property type="project" value="TreeGrafter"/>
</dbReference>
<protein>
    <recommendedName>
        <fullName evidence="9 10">2,3-bisphosphoglycerate-independent phosphoglycerate mutase</fullName>
        <shortName evidence="9">BPG-independent PGAM</shortName>
        <shortName evidence="9">Phosphoglyceromutase</shortName>
        <shortName evidence="9">iPGM</shortName>
        <ecNumber evidence="9 10">5.4.2.12</ecNumber>
    </recommendedName>
</protein>
<evidence type="ECO:0000256" key="6">
    <source>
        <dbReference type="ARBA" id="ARBA00023152"/>
    </source>
</evidence>
<evidence type="ECO:0000256" key="8">
    <source>
        <dbReference type="ARBA" id="ARBA00023235"/>
    </source>
</evidence>
<feature type="binding site" evidence="9 13">
    <location>
        <position position="62"/>
    </location>
    <ligand>
        <name>Mn(2+)</name>
        <dbReference type="ChEBI" id="CHEBI:29035"/>
        <label>2</label>
    </ligand>
</feature>
<comment type="similarity">
    <text evidence="4 9">Belongs to the BPG-independent phosphoglycerate mutase family.</text>
</comment>
<evidence type="ECO:0000256" key="12">
    <source>
        <dbReference type="PIRSR" id="PIRSR001492-2"/>
    </source>
</evidence>
<feature type="binding site" evidence="9 12">
    <location>
        <position position="123"/>
    </location>
    <ligand>
        <name>substrate</name>
    </ligand>
</feature>
<dbReference type="CDD" id="cd16010">
    <property type="entry name" value="iPGM"/>
    <property type="match status" value="1"/>
</dbReference>
<feature type="binding site" evidence="9 12">
    <location>
        <position position="191"/>
    </location>
    <ligand>
        <name>substrate</name>
    </ligand>
</feature>
<dbReference type="Proteomes" id="UP000066549">
    <property type="component" value="Chromosome"/>
</dbReference>
<dbReference type="AlphaFoldDB" id="A0A0H4IX12"/>
<keyword evidence="8 9" id="KW-0413">Isomerase</keyword>
<feature type="binding site" evidence="9 13">
    <location>
        <position position="403"/>
    </location>
    <ligand>
        <name>Mn(2+)</name>
        <dbReference type="ChEBI" id="CHEBI:29035"/>
        <label>1</label>
    </ligand>
</feature>
<keyword evidence="6 9" id="KW-0324">Glycolysis</keyword>
<evidence type="ECO:0000313" key="16">
    <source>
        <dbReference type="EMBL" id="AKO65511.1"/>
    </source>
</evidence>
<proteinExistence type="inferred from homology"/>
<evidence type="ECO:0000259" key="15">
    <source>
        <dbReference type="Pfam" id="PF06415"/>
    </source>
</evidence>
<feature type="binding site" evidence="9 13">
    <location>
        <position position="440"/>
    </location>
    <ligand>
        <name>Mn(2+)</name>
        <dbReference type="ChEBI" id="CHEBI:29035"/>
        <label>2</label>
    </ligand>
</feature>
<dbReference type="SUPFAM" id="SSF64158">
    <property type="entry name" value="2,3-Bisphosphoglycerate-independent phosphoglycerate mutase, substrate-binding domain"/>
    <property type="match status" value="1"/>
</dbReference>
<dbReference type="NCBIfam" id="TIGR01307">
    <property type="entry name" value="pgm_bpd_ind"/>
    <property type="match status" value="1"/>
</dbReference>
<keyword evidence="7 9" id="KW-0464">Manganese</keyword>
<evidence type="ECO:0000256" key="5">
    <source>
        <dbReference type="ARBA" id="ARBA00022723"/>
    </source>
</evidence>
<evidence type="ECO:0000256" key="13">
    <source>
        <dbReference type="PIRSR" id="PIRSR001492-3"/>
    </source>
</evidence>
<sequence length="509" mass="56993">MSKKTITLLILDGFGHSSNHDHNAISHAITPNLDFLKSNYPNGLINASENHVGLPDGQMGNSEVGHINIGAGRVVYQDIQKINNSIRNNELQNNVVLKTSFNELKKNQGRLHLLGLLSDGGVHSHYDHFEAFLKIAKGNGIKNTFVHAFLDGRDTPPKSAKKYLDKLDTWISSNSYGVIGSISGRFYAMDRDNRWDRVKLAYDMLTEGKTDHVYQNSIKALDSAYHRGETDEFVLPSLLDSKSIIQENDMVVFLNFRSDRGRELTRAFKDKRFTEFERSTKLTSLNYLTMTCYDQSFENISVLFPPEKLTNTLGSYLADKGLTQLRIAETEKYPHVTFFFNGGEEAKFKNEDRILIPSPDVRTYDLKPEMSVYEVSERLIESINSKKYDVIICNFANGDMVGHTGNMEAAKKAVEAMDKCIGDIISATENISGSLIITADHGNAELMLDVENNQVHTQHTTNLVPFIVMDNRAKKVSDSGSLSDIAPTILAMMDIEAPSEMTGKNLVTF</sequence>
<feature type="binding site" evidence="9 13">
    <location>
        <position position="441"/>
    </location>
    <ligand>
        <name>Mn(2+)</name>
        <dbReference type="ChEBI" id="CHEBI:29035"/>
        <label>2</label>
    </ligand>
</feature>
<feature type="active site" description="Phosphoserine intermediate" evidence="9 11">
    <location>
        <position position="62"/>
    </location>
</feature>